<name>A0A5S6QJX0_TRIMR</name>
<dbReference type="GO" id="GO:0005763">
    <property type="term" value="C:mitochondrial small ribosomal subunit"/>
    <property type="evidence" value="ECO:0007669"/>
    <property type="project" value="TreeGrafter"/>
</dbReference>
<evidence type="ECO:0000313" key="10">
    <source>
        <dbReference type="WBParaSite" id="TMUE_2000007475.1"/>
    </source>
</evidence>
<dbReference type="GO" id="GO:0006412">
    <property type="term" value="P:translation"/>
    <property type="evidence" value="ECO:0007669"/>
    <property type="project" value="InterPro"/>
</dbReference>
<dbReference type="PANTHER" id="PTHR13184:SF5">
    <property type="entry name" value="METHYLTRANSFERASE-LIKE PROTEIN 17, MITOCHONDRIAL"/>
    <property type="match status" value="1"/>
</dbReference>
<evidence type="ECO:0000256" key="8">
    <source>
        <dbReference type="SAM" id="MobiDB-lite"/>
    </source>
</evidence>
<protein>
    <submittedName>
        <fullName evidence="10">Methyltransferase-like protein 17, mitochondrial</fullName>
    </submittedName>
</protein>
<dbReference type="WBParaSite" id="TMUE_2000007475.1">
    <property type="protein sequence ID" value="TMUE_2000007475.1"/>
    <property type="gene ID" value="WBGene00290850"/>
</dbReference>
<keyword evidence="5" id="KW-0411">Iron-sulfur</keyword>
<accession>A0A5S6QJX0</accession>
<dbReference type="GO" id="GO:0051536">
    <property type="term" value="F:iron-sulfur cluster binding"/>
    <property type="evidence" value="ECO:0007669"/>
    <property type="project" value="UniProtKB-KW"/>
</dbReference>
<evidence type="ECO:0000313" key="9">
    <source>
        <dbReference type="Proteomes" id="UP000046395"/>
    </source>
</evidence>
<keyword evidence="6" id="KW-0496">Mitochondrion</keyword>
<evidence type="ECO:0000256" key="4">
    <source>
        <dbReference type="ARBA" id="ARBA00023004"/>
    </source>
</evidence>
<dbReference type="PANTHER" id="PTHR13184">
    <property type="entry name" value="37S RIBOSOMAL PROTEIN S22"/>
    <property type="match status" value="1"/>
</dbReference>
<feature type="compositionally biased region" description="Basic and acidic residues" evidence="8">
    <location>
        <begin position="463"/>
        <end position="479"/>
    </location>
</feature>
<organism evidence="9 10">
    <name type="scientific">Trichuris muris</name>
    <name type="common">Mouse whipworm</name>
    <dbReference type="NCBI Taxonomy" id="70415"/>
    <lineage>
        <taxon>Eukaryota</taxon>
        <taxon>Metazoa</taxon>
        <taxon>Ecdysozoa</taxon>
        <taxon>Nematoda</taxon>
        <taxon>Enoplea</taxon>
        <taxon>Dorylaimia</taxon>
        <taxon>Trichinellida</taxon>
        <taxon>Trichuridae</taxon>
        <taxon>Trichuris</taxon>
    </lineage>
</organism>
<evidence type="ECO:0000256" key="3">
    <source>
        <dbReference type="ARBA" id="ARBA00022946"/>
    </source>
</evidence>
<reference evidence="10" key="1">
    <citation type="submission" date="2019-12" db="UniProtKB">
        <authorList>
            <consortium name="WormBaseParasite"/>
        </authorList>
    </citation>
    <scope>IDENTIFICATION</scope>
</reference>
<dbReference type="InterPro" id="IPR029063">
    <property type="entry name" value="SAM-dependent_MTases_sf"/>
</dbReference>
<dbReference type="SUPFAM" id="SSF53335">
    <property type="entry name" value="S-adenosyl-L-methionine-dependent methyltransferases"/>
    <property type="match status" value="1"/>
</dbReference>
<sequence>MVSRRKIASSIQSWRTFAASSSGEQAFPRQGRASVDPDVQEAIRRGDYKPRHHPGHLGVPTVDLPEHLWVAAQKQLSLYDLKPLKLGAARLANVLSMRKPPLSDREMYAKAAEVKADIVDRFKRKAQRAGTTWPPEDETEEEQEQRIQKLQRVVAKRMRSIVYNWRPIVFNTEAKCLMYLIARLAPNYAVTLRVLKEIKQRVPDFLPHTVFDYGSGLGTLYWVCQSLWPGIIKEMYTVDTSSDMNDLAGNLLMNHLGYIPQEISMRQFLSARSDPSYDLVFSAYSLMECPEAEQRLSVVENLWRKTSGFLVFVENGTRAGYRLILEARDHLLRIIKDIDCVDGSIFAPCPHQLECPRAEHRLPCNFPAAYLPFKFVGTKRDAEYDLFSYVAFRKGERPKELLGSRVVGDPLRRHRHIWCDVCSQRGLLEKVVMTKLQGGTELYRIAKATSWGDLLPAVAVGGQKEEVKEGPDSSRRDDEVTSDDC</sequence>
<dbReference type="Gene3D" id="3.40.50.150">
    <property type="entry name" value="Vaccinia Virus protein VP39"/>
    <property type="match status" value="1"/>
</dbReference>
<comment type="subcellular location">
    <subcellularLocation>
        <location evidence="1">Mitochondrion</location>
    </subcellularLocation>
</comment>
<proteinExistence type="predicted"/>
<keyword evidence="3" id="KW-0809">Transit peptide</keyword>
<dbReference type="GO" id="GO:0046872">
    <property type="term" value="F:metal ion binding"/>
    <property type="evidence" value="ECO:0007669"/>
    <property type="project" value="UniProtKB-KW"/>
</dbReference>
<keyword evidence="2" id="KW-0479">Metal-binding</keyword>
<feature type="region of interest" description="Disordered" evidence="8">
    <location>
        <begin position="18"/>
        <end position="37"/>
    </location>
</feature>
<dbReference type="InterPro" id="IPR015324">
    <property type="entry name" value="Ribosomal_Rsm22-like"/>
</dbReference>
<dbReference type="AlphaFoldDB" id="A0A5S6QJX0"/>
<comment type="function">
    <text evidence="7">Mitochondrial ribosome (mitoribosome) assembly factor. Binds at the interface of the head and body domains of the mitochondrial small ribosomal subunit (mt-SSU), occluding the mRNA channel and preventing compaction of the head domain towards the body. Probable inactive methyltransferase: retains the characteristic folding and ability to bind S-adenosyl-L-methionine, but it probably lost its methyltransferase activity.</text>
</comment>
<dbReference type="GO" id="GO:0003735">
    <property type="term" value="F:structural constituent of ribosome"/>
    <property type="evidence" value="ECO:0007669"/>
    <property type="project" value="TreeGrafter"/>
</dbReference>
<evidence type="ECO:0000256" key="6">
    <source>
        <dbReference type="ARBA" id="ARBA00023128"/>
    </source>
</evidence>
<feature type="region of interest" description="Disordered" evidence="8">
    <location>
        <begin position="462"/>
        <end position="485"/>
    </location>
</feature>
<evidence type="ECO:0000256" key="5">
    <source>
        <dbReference type="ARBA" id="ARBA00023014"/>
    </source>
</evidence>
<evidence type="ECO:0000256" key="2">
    <source>
        <dbReference type="ARBA" id="ARBA00022723"/>
    </source>
</evidence>
<dbReference type="InterPro" id="IPR052571">
    <property type="entry name" value="Mt_RNA_Methyltransferase"/>
</dbReference>
<dbReference type="Proteomes" id="UP000046395">
    <property type="component" value="Unassembled WGS sequence"/>
</dbReference>
<dbReference type="GO" id="GO:0008168">
    <property type="term" value="F:methyltransferase activity"/>
    <property type="evidence" value="ECO:0007669"/>
    <property type="project" value="InterPro"/>
</dbReference>
<dbReference type="STRING" id="70415.A0A5S6QJX0"/>
<keyword evidence="9" id="KW-1185">Reference proteome</keyword>
<keyword evidence="4" id="KW-0408">Iron</keyword>
<evidence type="ECO:0000256" key="7">
    <source>
        <dbReference type="ARBA" id="ARBA00045681"/>
    </source>
</evidence>
<evidence type="ECO:0000256" key="1">
    <source>
        <dbReference type="ARBA" id="ARBA00004173"/>
    </source>
</evidence>
<dbReference type="Pfam" id="PF09243">
    <property type="entry name" value="Rsm22"/>
    <property type="match status" value="1"/>
</dbReference>